<comment type="caution">
    <text evidence="1">The sequence shown here is derived from an EMBL/GenBank/DDBJ whole genome shotgun (WGS) entry which is preliminary data.</text>
</comment>
<dbReference type="SUPFAM" id="SSF52540">
    <property type="entry name" value="P-loop containing nucleoside triphosphate hydrolases"/>
    <property type="match status" value="1"/>
</dbReference>
<dbReference type="AlphaFoldDB" id="X6N7W1"/>
<dbReference type="Proteomes" id="UP000023152">
    <property type="component" value="Unassembled WGS sequence"/>
</dbReference>
<evidence type="ECO:0000313" key="1">
    <source>
        <dbReference type="EMBL" id="ETO22003.1"/>
    </source>
</evidence>
<dbReference type="EMBL" id="ASPP01011118">
    <property type="protein sequence ID" value="ETO22003.1"/>
    <property type="molecule type" value="Genomic_DNA"/>
</dbReference>
<feature type="non-terminal residue" evidence="1">
    <location>
        <position position="1"/>
    </location>
</feature>
<gene>
    <name evidence="1" type="ORF">RFI_15200</name>
</gene>
<organism evidence="1 2">
    <name type="scientific">Reticulomyxa filosa</name>
    <dbReference type="NCBI Taxonomy" id="46433"/>
    <lineage>
        <taxon>Eukaryota</taxon>
        <taxon>Sar</taxon>
        <taxon>Rhizaria</taxon>
        <taxon>Retaria</taxon>
        <taxon>Foraminifera</taxon>
        <taxon>Monothalamids</taxon>
        <taxon>Reticulomyxidae</taxon>
        <taxon>Reticulomyxa</taxon>
    </lineage>
</organism>
<name>X6N7W1_RETFI</name>
<evidence type="ECO:0000313" key="2">
    <source>
        <dbReference type="Proteomes" id="UP000023152"/>
    </source>
</evidence>
<reference evidence="1 2" key="1">
    <citation type="journal article" date="2013" name="Curr. Biol.">
        <title>The Genome of the Foraminiferan Reticulomyxa filosa.</title>
        <authorList>
            <person name="Glockner G."/>
            <person name="Hulsmann N."/>
            <person name="Schleicher M."/>
            <person name="Noegel A.A."/>
            <person name="Eichinger L."/>
            <person name="Gallinger C."/>
            <person name="Pawlowski J."/>
            <person name="Sierra R."/>
            <person name="Euteneuer U."/>
            <person name="Pillet L."/>
            <person name="Moustafa A."/>
            <person name="Platzer M."/>
            <person name="Groth M."/>
            <person name="Szafranski K."/>
            <person name="Schliwa M."/>
        </authorList>
    </citation>
    <scope>NUCLEOTIDE SEQUENCE [LARGE SCALE GENOMIC DNA]</scope>
</reference>
<proteinExistence type="predicted"/>
<protein>
    <submittedName>
        <fullName evidence="1">Uncharacterized protein</fullName>
    </submittedName>
</protein>
<dbReference type="InterPro" id="IPR027417">
    <property type="entry name" value="P-loop_NTPase"/>
</dbReference>
<accession>X6N7W1</accession>
<sequence length="314" mass="37162">TLQEKVQSSVAEIISDHLLDSQVQMKRCVTNEALANELKHRKYLLAIEDVDACSVRHLQRRQRVDECLYYLCQQTNIRIVTTMGTTLDELQTPMLLRIPRSTMRLRAMADEDIRELFWSLMKKTHFFHIAKKIEAEKIEKLIRECKGVPEAINYVILAFTQGEMLDEPNNLYRFVANQVLEHKHAHLLHPRYYVPICVGEIQLGQIREKIRDKEARDFWVDRFQRNSFGDWPTIAKFIKKRYKEKVGNKNAKIRPLNIDSSNTFEYEFITQELFQHFADEAGVELLSTFLFFPPFPLKKSPNQKYIYLYVYVLL</sequence>
<keyword evidence="2" id="KW-1185">Reference proteome</keyword>